<dbReference type="GO" id="GO:0006364">
    <property type="term" value="P:rRNA processing"/>
    <property type="evidence" value="ECO:0007669"/>
    <property type="project" value="UniProtKB-KW"/>
</dbReference>
<evidence type="ECO:0000313" key="11">
    <source>
        <dbReference type="EMBL" id="JAS50309.1"/>
    </source>
</evidence>
<comment type="similarity">
    <text evidence="7">Belongs to the WD repeat UTP18 family.</text>
</comment>
<evidence type="ECO:0000256" key="3">
    <source>
        <dbReference type="ARBA" id="ARBA00022553"/>
    </source>
</evidence>
<evidence type="ECO:0000256" key="2">
    <source>
        <dbReference type="ARBA" id="ARBA00022552"/>
    </source>
</evidence>
<dbReference type="AlphaFoldDB" id="A0A1B6FJD2"/>
<proteinExistence type="inferred from homology"/>
<dbReference type="InterPro" id="IPR015943">
    <property type="entry name" value="WD40/YVTN_repeat-like_dom_sf"/>
</dbReference>
<accession>A0A1B6FJD2</accession>
<evidence type="ECO:0000256" key="4">
    <source>
        <dbReference type="ARBA" id="ARBA00022574"/>
    </source>
</evidence>
<reference evidence="11" key="1">
    <citation type="submission" date="2015-11" db="EMBL/GenBank/DDBJ databases">
        <title>De novo transcriptome assembly of four potential Pierce s Disease insect vectors from Arizona vineyards.</title>
        <authorList>
            <person name="Tassone E.E."/>
        </authorList>
    </citation>
    <scope>NUCLEOTIDE SEQUENCE</scope>
</reference>
<comment type="subcellular location">
    <subcellularLocation>
        <location evidence="1">Nucleus</location>
        <location evidence="1">Nucleolus</location>
    </subcellularLocation>
</comment>
<dbReference type="FunFam" id="2.130.10.10:FF:000121">
    <property type="entry name" value="U3 small nucleolar RNA-associated protein 18 homolog"/>
    <property type="match status" value="1"/>
</dbReference>
<comment type="function">
    <text evidence="8">Part of the small subunit (SSU) processome, first precursor of the small eukaryotic ribosomal subunit. During the assembly of the SSU processome in the nucleolus, many ribosome biogenesis factors, an RNA chaperone and ribosomal proteins associate with the nascent pre-rRNA and work in concert to generate RNA folding, modifications, rearrangements and cleavage as well as targeted degradation of pre-ribosomal RNA by the RNA exosome. Involved in nucleolar processing of pre-18S ribosomal RNA.</text>
</comment>
<keyword evidence="4" id="KW-0853">WD repeat</keyword>
<dbReference type="GO" id="GO:0032040">
    <property type="term" value="C:small-subunit processome"/>
    <property type="evidence" value="ECO:0007669"/>
    <property type="project" value="TreeGrafter"/>
</dbReference>
<dbReference type="EMBL" id="GECZ01019460">
    <property type="protein sequence ID" value="JAS50309.1"/>
    <property type="molecule type" value="Transcribed_RNA"/>
</dbReference>
<evidence type="ECO:0000256" key="10">
    <source>
        <dbReference type="ARBA" id="ARBA00075773"/>
    </source>
</evidence>
<dbReference type="InterPro" id="IPR001680">
    <property type="entry name" value="WD40_rpt"/>
</dbReference>
<keyword evidence="3" id="KW-0597">Phosphoprotein</keyword>
<evidence type="ECO:0000256" key="1">
    <source>
        <dbReference type="ARBA" id="ARBA00004604"/>
    </source>
</evidence>
<evidence type="ECO:0000256" key="5">
    <source>
        <dbReference type="ARBA" id="ARBA00022737"/>
    </source>
</evidence>
<evidence type="ECO:0000256" key="7">
    <source>
        <dbReference type="ARBA" id="ARBA00025767"/>
    </source>
</evidence>
<dbReference type="PANTHER" id="PTHR18359">
    <property type="entry name" value="WD-REPEAT PROTEIN-RELATED"/>
    <property type="match status" value="1"/>
</dbReference>
<dbReference type="InterPro" id="IPR045161">
    <property type="entry name" value="Utp18"/>
</dbReference>
<dbReference type="PANTHER" id="PTHR18359:SF0">
    <property type="entry name" value="U3 SMALL NUCLEOLAR RNA-ASSOCIATED PROTEIN 18 HOMOLOG"/>
    <property type="match status" value="1"/>
</dbReference>
<dbReference type="SUPFAM" id="SSF50978">
    <property type="entry name" value="WD40 repeat-like"/>
    <property type="match status" value="1"/>
</dbReference>
<evidence type="ECO:0000256" key="9">
    <source>
        <dbReference type="ARBA" id="ARBA00074442"/>
    </source>
</evidence>
<dbReference type="SMART" id="SM00320">
    <property type="entry name" value="WD40"/>
    <property type="match status" value="5"/>
</dbReference>
<dbReference type="InterPro" id="IPR036322">
    <property type="entry name" value="WD40_repeat_dom_sf"/>
</dbReference>
<keyword evidence="6" id="KW-0539">Nucleus</keyword>
<protein>
    <recommendedName>
        <fullName evidence="9">U3 small nucleolar RNA-associated protein 18 homolog</fullName>
    </recommendedName>
    <alternativeName>
        <fullName evidence="10">WD repeat-containing protein 50</fullName>
    </alternativeName>
</protein>
<sequence length="472" mass="52019">MDSVSSKGKKRKKAGLTKDEELELERLEDLILGRGKNVLKHAENPPTSDNEDIIDNSKKIKLPEAAWDDPDDSNINVEEALAAQGRPKMGVPAKASDHYQTMLKKRFEIRVGNSEWARLDRKVEHEDIDLLQRCGNFIEQESATLSKGILDIKKVKNLNKATGREGPYINSVQFHRTSTVALVAGTAGKASIFQVDGSTNPLLQTVKFAQFPIRCARFSADGNQFIVGSQHHTHYFVYDMMEGKSIRIQTHHATEQTNMKKFEVSPDGKLIAVCGRFGDIHLINARTKEWVGTLKMNGEVKALCFNASGSQLWTHGDAGEVYVWDTGSRKCLHRFLDDGCLEGSSISVSPSGQLVACGSTAGVVNLYNTQSALRSTAPQPAKAFMHLVTAASSLQFNPSSQLLAMASDGKDGAFKLVHFPSMTVFSNFPAKDRELLLGRVQSHDFSPNSGFLAVGNSQHAVQLFRLRHFGNY</sequence>
<dbReference type="GO" id="GO:0034388">
    <property type="term" value="C:Pwp2p-containing subcomplex of 90S preribosome"/>
    <property type="evidence" value="ECO:0007669"/>
    <property type="project" value="TreeGrafter"/>
</dbReference>
<keyword evidence="5" id="KW-0677">Repeat</keyword>
<organism evidence="11">
    <name type="scientific">Cuerna arida</name>
    <dbReference type="NCBI Taxonomy" id="1464854"/>
    <lineage>
        <taxon>Eukaryota</taxon>
        <taxon>Metazoa</taxon>
        <taxon>Ecdysozoa</taxon>
        <taxon>Arthropoda</taxon>
        <taxon>Hexapoda</taxon>
        <taxon>Insecta</taxon>
        <taxon>Pterygota</taxon>
        <taxon>Neoptera</taxon>
        <taxon>Paraneoptera</taxon>
        <taxon>Hemiptera</taxon>
        <taxon>Auchenorrhyncha</taxon>
        <taxon>Membracoidea</taxon>
        <taxon>Cicadellidae</taxon>
        <taxon>Cicadellinae</taxon>
        <taxon>Proconiini</taxon>
        <taxon>Cuerna</taxon>
    </lineage>
</organism>
<evidence type="ECO:0000256" key="8">
    <source>
        <dbReference type="ARBA" id="ARBA00058527"/>
    </source>
</evidence>
<gene>
    <name evidence="11" type="ORF">g.25086</name>
</gene>
<name>A0A1B6FJD2_9HEMI</name>
<dbReference type="Gene3D" id="2.130.10.10">
    <property type="entry name" value="YVTN repeat-like/Quinoprotein amine dehydrogenase"/>
    <property type="match status" value="1"/>
</dbReference>
<evidence type="ECO:0000256" key="6">
    <source>
        <dbReference type="ARBA" id="ARBA00023242"/>
    </source>
</evidence>
<keyword evidence="2" id="KW-0698">rRNA processing</keyword>